<sequence length="133" mass="14632">MLTKLFLLVFICALGKSVESLRCYACGFSSVDTNRACLTISNSTIRVECSMTYCTIMRQELRDPAGEIVSFLRGCEGSPDFLNHEVTDSNFRTYYRACTTDLCNIGDGIQPVGDGNLSPYPMYNGTNLLVPGT</sequence>
<evidence type="ECO:0000313" key="3">
    <source>
        <dbReference type="RefSeq" id="XP_026488384.1"/>
    </source>
</evidence>
<keyword evidence="2" id="KW-1185">Reference proteome</keyword>
<organism evidence="2 3">
    <name type="scientific">Vanessa tameamea</name>
    <name type="common">Kamehameha butterfly</name>
    <dbReference type="NCBI Taxonomy" id="334116"/>
    <lineage>
        <taxon>Eukaryota</taxon>
        <taxon>Metazoa</taxon>
        <taxon>Ecdysozoa</taxon>
        <taxon>Arthropoda</taxon>
        <taxon>Hexapoda</taxon>
        <taxon>Insecta</taxon>
        <taxon>Pterygota</taxon>
        <taxon>Neoptera</taxon>
        <taxon>Endopterygota</taxon>
        <taxon>Lepidoptera</taxon>
        <taxon>Glossata</taxon>
        <taxon>Ditrysia</taxon>
        <taxon>Papilionoidea</taxon>
        <taxon>Nymphalidae</taxon>
        <taxon>Nymphalinae</taxon>
        <taxon>Vanessa</taxon>
    </lineage>
</organism>
<dbReference type="Proteomes" id="UP001652626">
    <property type="component" value="Chromosome 9"/>
</dbReference>
<protein>
    <submittedName>
        <fullName evidence="3">Uncharacterized protein LOC113395057</fullName>
    </submittedName>
</protein>
<evidence type="ECO:0000256" key="1">
    <source>
        <dbReference type="SAM" id="SignalP"/>
    </source>
</evidence>
<proteinExistence type="predicted"/>
<dbReference type="OMA" id="CTYLDGY"/>
<dbReference type="SUPFAM" id="SSF57302">
    <property type="entry name" value="Snake toxin-like"/>
    <property type="match status" value="1"/>
</dbReference>
<name>A0A8B8HU56_VANTA</name>
<gene>
    <name evidence="3" type="primary">LOC113395057</name>
</gene>
<dbReference type="RefSeq" id="XP_026488384.1">
    <property type="nucleotide sequence ID" value="XM_026632599.2"/>
</dbReference>
<feature type="chain" id="PRO_5034877622" evidence="1">
    <location>
        <begin position="21"/>
        <end position="133"/>
    </location>
</feature>
<evidence type="ECO:0000313" key="2">
    <source>
        <dbReference type="Proteomes" id="UP001652626"/>
    </source>
</evidence>
<dbReference type="InterPro" id="IPR045860">
    <property type="entry name" value="Snake_toxin-like_sf"/>
</dbReference>
<keyword evidence="1" id="KW-0732">Signal</keyword>
<dbReference type="GeneID" id="113395057"/>
<accession>A0A8B8HU56</accession>
<dbReference type="AlphaFoldDB" id="A0A8B8HU56"/>
<reference evidence="3" key="1">
    <citation type="submission" date="2025-08" db="UniProtKB">
        <authorList>
            <consortium name="RefSeq"/>
        </authorList>
    </citation>
    <scope>IDENTIFICATION</scope>
    <source>
        <tissue evidence="3">Whole body</tissue>
    </source>
</reference>
<feature type="signal peptide" evidence="1">
    <location>
        <begin position="1"/>
        <end position="20"/>
    </location>
</feature>
<dbReference type="OrthoDB" id="6331233at2759"/>